<keyword evidence="3" id="KW-1185">Reference proteome</keyword>
<feature type="region of interest" description="Disordered" evidence="1">
    <location>
        <begin position="85"/>
        <end position="145"/>
    </location>
</feature>
<organism evidence="2 3">
    <name type="scientific">Armillaria solidipes</name>
    <dbReference type="NCBI Taxonomy" id="1076256"/>
    <lineage>
        <taxon>Eukaryota</taxon>
        <taxon>Fungi</taxon>
        <taxon>Dikarya</taxon>
        <taxon>Basidiomycota</taxon>
        <taxon>Agaricomycotina</taxon>
        <taxon>Agaricomycetes</taxon>
        <taxon>Agaricomycetidae</taxon>
        <taxon>Agaricales</taxon>
        <taxon>Marasmiineae</taxon>
        <taxon>Physalacriaceae</taxon>
        <taxon>Armillaria</taxon>
    </lineage>
</organism>
<dbReference type="Proteomes" id="UP000218334">
    <property type="component" value="Unassembled WGS sequence"/>
</dbReference>
<feature type="non-terminal residue" evidence="2">
    <location>
        <position position="161"/>
    </location>
</feature>
<protein>
    <submittedName>
        <fullName evidence="2">Uncharacterized protein</fullName>
    </submittedName>
</protein>
<evidence type="ECO:0000256" key="1">
    <source>
        <dbReference type="SAM" id="MobiDB-lite"/>
    </source>
</evidence>
<proteinExistence type="predicted"/>
<evidence type="ECO:0000313" key="2">
    <source>
        <dbReference type="EMBL" id="PBK69345.1"/>
    </source>
</evidence>
<accession>A0A2H3BEP9</accession>
<evidence type="ECO:0000313" key="3">
    <source>
        <dbReference type="Proteomes" id="UP000218334"/>
    </source>
</evidence>
<feature type="region of interest" description="Disordered" evidence="1">
    <location>
        <begin position="11"/>
        <end position="39"/>
    </location>
</feature>
<dbReference type="EMBL" id="KZ293429">
    <property type="protein sequence ID" value="PBK69345.1"/>
    <property type="molecule type" value="Genomic_DNA"/>
</dbReference>
<dbReference type="AlphaFoldDB" id="A0A2H3BEP9"/>
<feature type="compositionally biased region" description="Polar residues" evidence="1">
    <location>
        <begin position="134"/>
        <end position="145"/>
    </location>
</feature>
<feature type="compositionally biased region" description="Polar residues" evidence="1">
    <location>
        <begin position="85"/>
        <end position="98"/>
    </location>
</feature>
<reference evidence="3" key="1">
    <citation type="journal article" date="2017" name="Nat. Ecol. Evol.">
        <title>Genome expansion and lineage-specific genetic innovations in the forest pathogenic fungi Armillaria.</title>
        <authorList>
            <person name="Sipos G."/>
            <person name="Prasanna A.N."/>
            <person name="Walter M.C."/>
            <person name="O'Connor E."/>
            <person name="Balint B."/>
            <person name="Krizsan K."/>
            <person name="Kiss B."/>
            <person name="Hess J."/>
            <person name="Varga T."/>
            <person name="Slot J."/>
            <person name="Riley R."/>
            <person name="Boka B."/>
            <person name="Rigling D."/>
            <person name="Barry K."/>
            <person name="Lee J."/>
            <person name="Mihaltcheva S."/>
            <person name="LaButti K."/>
            <person name="Lipzen A."/>
            <person name="Waldron R."/>
            <person name="Moloney N.M."/>
            <person name="Sperisen C."/>
            <person name="Kredics L."/>
            <person name="Vagvoelgyi C."/>
            <person name="Patrignani A."/>
            <person name="Fitzpatrick D."/>
            <person name="Nagy I."/>
            <person name="Doyle S."/>
            <person name="Anderson J.B."/>
            <person name="Grigoriev I.V."/>
            <person name="Gueldener U."/>
            <person name="Muensterkoetter M."/>
            <person name="Nagy L.G."/>
        </authorList>
    </citation>
    <scope>NUCLEOTIDE SEQUENCE [LARGE SCALE GENOMIC DNA]</scope>
    <source>
        <strain evidence="3">28-4</strain>
    </source>
</reference>
<sequence>MAPLVGTCRLPDIQQPPTAASQGPPLSDTGANEKGGNGNIPIQEPCIHIIIKEWFLEYMHSRKLRAISMFIARAQYPIYQSEYQGSRSQLPSKTVRNTTSEHKAKNKLTRRTKALNSSGHQEDEIPEIKASSALPEQSSSGDVVCLTPSSQRSMLVHVIKK</sequence>
<gene>
    <name evidence="2" type="ORF">ARMSODRAFT_1004132</name>
</gene>
<name>A0A2H3BEP9_9AGAR</name>
<feature type="compositionally biased region" description="Basic residues" evidence="1">
    <location>
        <begin position="104"/>
        <end position="113"/>
    </location>
</feature>